<dbReference type="PRINTS" id="PR01264">
    <property type="entry name" value="MECHCHANNEL"/>
</dbReference>
<gene>
    <name evidence="11 12" type="primary">mscL</name>
    <name evidence="12" type="ORF">EII28_02435</name>
</gene>
<comment type="subcellular location">
    <subcellularLocation>
        <location evidence="1 11">Cell membrane</location>
        <topology evidence="1 11">Multi-pass membrane protein</topology>
    </subcellularLocation>
</comment>
<evidence type="ECO:0000256" key="6">
    <source>
        <dbReference type="ARBA" id="ARBA00022692"/>
    </source>
</evidence>
<organism evidence="12">
    <name type="scientific">Fusobacterium nucleatum</name>
    <dbReference type="NCBI Taxonomy" id="851"/>
    <lineage>
        <taxon>Bacteria</taxon>
        <taxon>Fusobacteriati</taxon>
        <taxon>Fusobacteriota</taxon>
        <taxon>Fusobacteriia</taxon>
        <taxon>Fusobacteriales</taxon>
        <taxon>Fusobacteriaceae</taxon>
        <taxon>Fusobacterium</taxon>
    </lineage>
</organism>
<keyword evidence="9 11" id="KW-0472">Membrane</keyword>
<dbReference type="PANTHER" id="PTHR30266:SF2">
    <property type="entry name" value="LARGE-CONDUCTANCE MECHANOSENSITIVE CHANNEL"/>
    <property type="match status" value="1"/>
</dbReference>
<dbReference type="PANTHER" id="PTHR30266">
    <property type="entry name" value="MECHANOSENSITIVE CHANNEL MSCL"/>
    <property type="match status" value="1"/>
</dbReference>
<dbReference type="Gene3D" id="1.10.1200.120">
    <property type="entry name" value="Large-conductance mechanosensitive channel, MscL, domain 1"/>
    <property type="match status" value="1"/>
</dbReference>
<keyword evidence="6 11" id="KW-0812">Transmembrane</keyword>
<dbReference type="AlphaFoldDB" id="A0A3P1VX45"/>
<feature type="transmembrane region" description="Helical" evidence="11">
    <location>
        <begin position="20"/>
        <end position="38"/>
    </location>
</feature>
<name>A0A3P1VX45_FUSNU</name>
<evidence type="ECO:0000256" key="9">
    <source>
        <dbReference type="ARBA" id="ARBA00023136"/>
    </source>
</evidence>
<dbReference type="HAMAP" id="MF_00115">
    <property type="entry name" value="MscL"/>
    <property type="match status" value="1"/>
</dbReference>
<comment type="similarity">
    <text evidence="2 11">Belongs to the MscL family.</text>
</comment>
<reference evidence="12" key="1">
    <citation type="submission" date="2018-11" db="EMBL/GenBank/DDBJ databases">
        <title>Genomes From Bacteria Associated with the Canine Oral Cavity: a Test Case for Automated Genome-Based Taxonomic Assignment.</title>
        <authorList>
            <person name="Coil D.A."/>
            <person name="Jospin G."/>
            <person name="Darling A.E."/>
            <person name="Wallis C."/>
            <person name="Davis I.J."/>
            <person name="Harris S."/>
            <person name="Eisen J.A."/>
            <person name="Holcombe L.J."/>
            <person name="O'Flynn C."/>
        </authorList>
    </citation>
    <scope>NUCLEOTIDE SEQUENCE [LARGE SCALE GENOMIC DNA]</scope>
    <source>
        <strain evidence="12">OH5060</strain>
    </source>
</reference>
<sequence>MKKLLEEFKAFVMRGNVLDMAVGVIIAGAFGKIVTSLVNDILMPVIGMIIGNVDFSSLEIKLGEPVEGAEQAAIRYGMFIQEIVNFLIIALCIFIFIKVVISLQKKKEEAPAPAPEPTKEEVLLTEIRDALNKIADK</sequence>
<evidence type="ECO:0000256" key="8">
    <source>
        <dbReference type="ARBA" id="ARBA00023065"/>
    </source>
</evidence>
<protein>
    <recommendedName>
        <fullName evidence="11">Large-conductance mechanosensitive channel</fullName>
    </recommendedName>
</protein>
<evidence type="ECO:0000256" key="5">
    <source>
        <dbReference type="ARBA" id="ARBA00022475"/>
    </source>
</evidence>
<evidence type="ECO:0000256" key="7">
    <source>
        <dbReference type="ARBA" id="ARBA00022989"/>
    </source>
</evidence>
<evidence type="ECO:0000256" key="11">
    <source>
        <dbReference type="HAMAP-Rule" id="MF_00115"/>
    </source>
</evidence>
<feature type="transmembrane region" description="Helical" evidence="11">
    <location>
        <begin position="83"/>
        <end position="101"/>
    </location>
</feature>
<evidence type="ECO:0000256" key="2">
    <source>
        <dbReference type="ARBA" id="ARBA00007254"/>
    </source>
</evidence>
<dbReference type="NCBIfam" id="NF001843">
    <property type="entry name" value="PRK00567.1-4"/>
    <property type="match status" value="1"/>
</dbReference>
<dbReference type="NCBIfam" id="TIGR00220">
    <property type="entry name" value="mscL"/>
    <property type="match status" value="1"/>
</dbReference>
<comment type="caution">
    <text evidence="12">The sequence shown here is derived from an EMBL/GenBank/DDBJ whole genome shotgun (WGS) entry which is preliminary data.</text>
</comment>
<keyword evidence="4 11" id="KW-0813">Transport</keyword>
<dbReference type="InterPro" id="IPR037673">
    <property type="entry name" value="MSC/AndL"/>
</dbReference>
<keyword evidence="5 11" id="KW-1003">Cell membrane</keyword>
<evidence type="ECO:0000256" key="4">
    <source>
        <dbReference type="ARBA" id="ARBA00022448"/>
    </source>
</evidence>
<comment type="function">
    <text evidence="11">Channel that opens in response to stretch forces in the membrane lipid bilayer. May participate in the regulation of osmotic pressure changes within the cell.</text>
</comment>
<dbReference type="InterPro" id="IPR001185">
    <property type="entry name" value="MS_channel"/>
</dbReference>
<evidence type="ECO:0000256" key="3">
    <source>
        <dbReference type="ARBA" id="ARBA00011255"/>
    </source>
</evidence>
<evidence type="ECO:0000313" key="12">
    <source>
        <dbReference type="EMBL" id="RRD38217.1"/>
    </source>
</evidence>
<dbReference type="EMBL" id="RQZD01000003">
    <property type="protein sequence ID" value="RRD38217.1"/>
    <property type="molecule type" value="Genomic_DNA"/>
</dbReference>
<keyword evidence="7 11" id="KW-1133">Transmembrane helix</keyword>
<comment type="subunit">
    <text evidence="3 11">Homopentamer.</text>
</comment>
<accession>A0A3P1VX45</accession>
<dbReference type="InterPro" id="IPR036019">
    <property type="entry name" value="MscL_channel"/>
</dbReference>
<proteinExistence type="inferred from homology"/>
<keyword evidence="10 11" id="KW-0407">Ion channel</keyword>
<evidence type="ECO:0000256" key="1">
    <source>
        <dbReference type="ARBA" id="ARBA00004651"/>
    </source>
</evidence>
<dbReference type="FunFam" id="1.10.1200.120:FF:000001">
    <property type="entry name" value="Large-conductance mechanosensitive channel"/>
    <property type="match status" value="1"/>
</dbReference>
<dbReference type="GO" id="GO:0008381">
    <property type="term" value="F:mechanosensitive monoatomic ion channel activity"/>
    <property type="evidence" value="ECO:0007669"/>
    <property type="project" value="UniProtKB-UniRule"/>
</dbReference>
<dbReference type="Pfam" id="PF01741">
    <property type="entry name" value="MscL"/>
    <property type="match status" value="1"/>
</dbReference>
<evidence type="ECO:0000256" key="10">
    <source>
        <dbReference type="ARBA" id="ARBA00023303"/>
    </source>
</evidence>
<dbReference type="GO" id="GO:0005886">
    <property type="term" value="C:plasma membrane"/>
    <property type="evidence" value="ECO:0007669"/>
    <property type="project" value="UniProtKB-SubCell"/>
</dbReference>
<keyword evidence="8 11" id="KW-0406">Ion transport</keyword>
<dbReference type="SUPFAM" id="SSF81330">
    <property type="entry name" value="Gated mechanosensitive channel"/>
    <property type="match status" value="1"/>
</dbReference>